<keyword evidence="1" id="KW-0812">Transmembrane</keyword>
<evidence type="ECO:0000256" key="1">
    <source>
        <dbReference type="SAM" id="Phobius"/>
    </source>
</evidence>
<feature type="transmembrane region" description="Helical" evidence="1">
    <location>
        <begin position="35"/>
        <end position="55"/>
    </location>
</feature>
<accession>A0ABU7KAM6</accession>
<feature type="transmembrane region" description="Helical" evidence="1">
    <location>
        <begin position="96"/>
        <end position="120"/>
    </location>
</feature>
<keyword evidence="1" id="KW-1133">Transmembrane helix</keyword>
<reference evidence="2 3" key="1">
    <citation type="submission" date="2023-08" db="EMBL/GenBank/DDBJ databases">
        <authorList>
            <person name="Girao M."/>
            <person name="Carvalho M.F."/>
        </authorList>
    </citation>
    <scope>NUCLEOTIDE SEQUENCE [LARGE SCALE GENOMIC DNA]</scope>
    <source>
        <strain evidence="2 3">CT-R113</strain>
    </source>
</reference>
<organism evidence="2 3">
    <name type="scientific">Nocardiopsis codii</name>
    <dbReference type="NCBI Taxonomy" id="3065942"/>
    <lineage>
        <taxon>Bacteria</taxon>
        <taxon>Bacillati</taxon>
        <taxon>Actinomycetota</taxon>
        <taxon>Actinomycetes</taxon>
        <taxon>Streptosporangiales</taxon>
        <taxon>Nocardiopsidaceae</taxon>
        <taxon>Nocardiopsis</taxon>
    </lineage>
</organism>
<comment type="caution">
    <text evidence="2">The sequence shown here is derived from an EMBL/GenBank/DDBJ whole genome shotgun (WGS) entry which is preliminary data.</text>
</comment>
<dbReference type="RefSeq" id="WP_330093032.1">
    <property type="nucleotide sequence ID" value="NZ_JAUZMY010000018.1"/>
</dbReference>
<keyword evidence="3" id="KW-1185">Reference proteome</keyword>
<sequence length="248" mass="26611">MARSLLSAVAALMVSFVLFLISGSASDRLPASFEAGILVLMTLFGCVLLSTGGRVRFSLARYARPGVWAIRVAVVSVWILAFGIFAAGVILSEDSFGLRTILLVFVPFFLLIIFSFLYFLNSKKGVGVSDSSTKWILLGDGNGSPSDWAKVTIDRPEESGRVVSAPCDVYVGHDQVGSLLPGGVSTFYITPGRHPIFLEFSGFSGPVEYFHGSGGDLLRFTVRKGEGLGWRESLLNPGSHLTLHGPTC</sequence>
<evidence type="ECO:0000313" key="3">
    <source>
        <dbReference type="Proteomes" id="UP001356095"/>
    </source>
</evidence>
<name>A0ABU7KAM6_9ACTN</name>
<gene>
    <name evidence="2" type="ORF">Q8791_18740</name>
</gene>
<dbReference type="Proteomes" id="UP001356095">
    <property type="component" value="Unassembled WGS sequence"/>
</dbReference>
<feature type="transmembrane region" description="Helical" evidence="1">
    <location>
        <begin position="67"/>
        <end position="90"/>
    </location>
</feature>
<protein>
    <submittedName>
        <fullName evidence="2">Uncharacterized protein</fullName>
    </submittedName>
</protein>
<evidence type="ECO:0000313" key="2">
    <source>
        <dbReference type="EMBL" id="MEE2039257.1"/>
    </source>
</evidence>
<proteinExistence type="predicted"/>
<dbReference type="EMBL" id="JAUZMY010000018">
    <property type="protein sequence ID" value="MEE2039257.1"/>
    <property type="molecule type" value="Genomic_DNA"/>
</dbReference>
<keyword evidence="1" id="KW-0472">Membrane</keyword>